<sequence length="52" mass="5956">MKKIQALFSQNAYIHVGHKLGKTILLTPTKWQDLETVENSGIQEIFQSIKND</sequence>
<name>A0A938WR65_9BACT</name>
<organism evidence="1 2">
    <name type="scientific">Marseilla massiliensis</name>
    <dbReference type="NCBI Taxonomy" id="1841864"/>
    <lineage>
        <taxon>Bacteria</taxon>
        <taxon>Pseudomonadati</taxon>
        <taxon>Bacteroidota</taxon>
        <taxon>Bacteroidia</taxon>
        <taxon>Bacteroidales</taxon>
        <taxon>Prevotellaceae</taxon>
        <taxon>Marseilla</taxon>
    </lineage>
</organism>
<dbReference type="EMBL" id="JACJJG010000031">
    <property type="protein sequence ID" value="MBM6673682.1"/>
    <property type="molecule type" value="Genomic_DNA"/>
</dbReference>
<reference evidence="1" key="2">
    <citation type="journal article" date="2021" name="Sci. Rep.">
        <title>The distribution of antibiotic resistance genes in chicken gut microbiota commensals.</title>
        <authorList>
            <person name="Juricova H."/>
            <person name="Matiasovicova J."/>
            <person name="Kubasova T."/>
            <person name="Cejkova D."/>
            <person name="Rychlik I."/>
        </authorList>
    </citation>
    <scope>NUCLEOTIDE SEQUENCE</scope>
    <source>
        <strain evidence="1">An824</strain>
    </source>
</reference>
<gene>
    <name evidence="1" type="ORF">H6A34_07315</name>
</gene>
<dbReference type="Proteomes" id="UP000706891">
    <property type="component" value="Unassembled WGS sequence"/>
</dbReference>
<accession>A0A938WR65</accession>
<evidence type="ECO:0000313" key="1">
    <source>
        <dbReference type="EMBL" id="MBM6673682.1"/>
    </source>
</evidence>
<dbReference type="RefSeq" id="WP_205104519.1">
    <property type="nucleotide sequence ID" value="NZ_JACJJG010000031.1"/>
</dbReference>
<comment type="caution">
    <text evidence="1">The sequence shown here is derived from an EMBL/GenBank/DDBJ whole genome shotgun (WGS) entry which is preliminary data.</text>
</comment>
<proteinExistence type="predicted"/>
<protein>
    <submittedName>
        <fullName evidence="1">Uncharacterized protein</fullName>
    </submittedName>
</protein>
<dbReference type="AlphaFoldDB" id="A0A938WR65"/>
<evidence type="ECO:0000313" key="2">
    <source>
        <dbReference type="Proteomes" id="UP000706891"/>
    </source>
</evidence>
<keyword evidence="2" id="KW-1185">Reference proteome</keyword>
<reference evidence="1" key="1">
    <citation type="submission" date="2020-08" db="EMBL/GenBank/DDBJ databases">
        <authorList>
            <person name="Cejkova D."/>
            <person name="Kubasova T."/>
            <person name="Jahodarova E."/>
            <person name="Rychlik I."/>
        </authorList>
    </citation>
    <scope>NUCLEOTIDE SEQUENCE</scope>
    <source>
        <strain evidence="1">An824</strain>
    </source>
</reference>